<feature type="compositionally biased region" description="Basic residues" evidence="4">
    <location>
        <begin position="739"/>
        <end position="754"/>
    </location>
</feature>
<feature type="compositionally biased region" description="Basic and acidic residues" evidence="4">
    <location>
        <begin position="756"/>
        <end position="808"/>
    </location>
</feature>
<feature type="repeat" description="ANK" evidence="3">
    <location>
        <begin position="295"/>
        <end position="317"/>
    </location>
</feature>
<keyword evidence="2 3" id="KW-0040">ANK repeat</keyword>
<feature type="compositionally biased region" description="Basic and acidic residues" evidence="4">
    <location>
        <begin position="584"/>
        <end position="621"/>
    </location>
</feature>
<dbReference type="SUPFAM" id="SSF48403">
    <property type="entry name" value="Ankyrin repeat"/>
    <property type="match status" value="1"/>
</dbReference>
<feature type="compositionally biased region" description="Basic and acidic residues" evidence="4">
    <location>
        <begin position="1188"/>
        <end position="1198"/>
    </location>
</feature>
<evidence type="ECO:0000313" key="5">
    <source>
        <dbReference type="EMBL" id="KYM90416.1"/>
    </source>
</evidence>
<feature type="compositionally biased region" description="Basic residues" evidence="4">
    <location>
        <begin position="524"/>
        <end position="536"/>
    </location>
</feature>
<feature type="compositionally biased region" description="Basic and acidic residues" evidence="4">
    <location>
        <begin position="1117"/>
        <end position="1148"/>
    </location>
</feature>
<feature type="region of interest" description="Disordered" evidence="4">
    <location>
        <begin position="1"/>
        <end position="69"/>
    </location>
</feature>
<feature type="compositionally biased region" description="Basic and acidic residues" evidence="4">
    <location>
        <begin position="1039"/>
        <end position="1052"/>
    </location>
</feature>
<feature type="repeat" description="ANK" evidence="3">
    <location>
        <begin position="213"/>
        <end position="259"/>
    </location>
</feature>
<feature type="repeat" description="ANK" evidence="3">
    <location>
        <begin position="329"/>
        <end position="361"/>
    </location>
</feature>
<feature type="region of interest" description="Disordered" evidence="4">
    <location>
        <begin position="1039"/>
        <end position="1199"/>
    </location>
</feature>
<dbReference type="STRING" id="520822.A0A151I6F6"/>
<evidence type="ECO:0000256" key="1">
    <source>
        <dbReference type="ARBA" id="ARBA00022737"/>
    </source>
</evidence>
<reference evidence="5 6" key="1">
    <citation type="submission" date="2015-09" db="EMBL/GenBank/DDBJ databases">
        <title>Atta colombica WGS genome.</title>
        <authorList>
            <person name="Nygaard S."/>
            <person name="Hu H."/>
            <person name="Boomsma J."/>
            <person name="Zhang G."/>
        </authorList>
    </citation>
    <scope>NUCLEOTIDE SEQUENCE [LARGE SCALE GENOMIC DNA]</scope>
    <source>
        <strain evidence="5">Treedump-2</strain>
        <tissue evidence="5">Whole body</tissue>
    </source>
</reference>
<feature type="compositionally biased region" description="Polar residues" evidence="4">
    <location>
        <begin position="1094"/>
        <end position="1115"/>
    </location>
</feature>
<dbReference type="Gene3D" id="1.25.40.20">
    <property type="entry name" value="Ankyrin repeat-containing domain"/>
    <property type="match status" value="3"/>
</dbReference>
<organism evidence="5 6">
    <name type="scientific">Atta colombica</name>
    <dbReference type="NCBI Taxonomy" id="520822"/>
    <lineage>
        <taxon>Eukaryota</taxon>
        <taxon>Metazoa</taxon>
        <taxon>Ecdysozoa</taxon>
        <taxon>Arthropoda</taxon>
        <taxon>Hexapoda</taxon>
        <taxon>Insecta</taxon>
        <taxon>Pterygota</taxon>
        <taxon>Neoptera</taxon>
        <taxon>Endopterygota</taxon>
        <taxon>Hymenoptera</taxon>
        <taxon>Apocrita</taxon>
        <taxon>Aculeata</taxon>
        <taxon>Formicoidea</taxon>
        <taxon>Formicidae</taxon>
        <taxon>Myrmicinae</taxon>
        <taxon>Atta</taxon>
    </lineage>
</organism>
<dbReference type="InterPro" id="IPR036770">
    <property type="entry name" value="Ankyrin_rpt-contain_sf"/>
</dbReference>
<feature type="region of interest" description="Disordered" evidence="4">
    <location>
        <begin position="518"/>
        <end position="558"/>
    </location>
</feature>
<accession>A0A151I6F6</accession>
<proteinExistence type="predicted"/>
<dbReference type="PROSITE" id="PS50088">
    <property type="entry name" value="ANK_REPEAT"/>
    <property type="match status" value="6"/>
</dbReference>
<feature type="compositionally biased region" description="Basic and acidic residues" evidence="4">
    <location>
        <begin position="12"/>
        <end position="25"/>
    </location>
</feature>
<dbReference type="InterPro" id="IPR002110">
    <property type="entry name" value="Ankyrin_rpt"/>
</dbReference>
<feature type="repeat" description="ANK" evidence="3">
    <location>
        <begin position="147"/>
        <end position="179"/>
    </location>
</feature>
<feature type="compositionally biased region" description="Basic and acidic residues" evidence="4">
    <location>
        <begin position="844"/>
        <end position="853"/>
    </location>
</feature>
<dbReference type="PROSITE" id="PS50297">
    <property type="entry name" value="ANK_REP_REGION"/>
    <property type="match status" value="5"/>
</dbReference>
<feature type="repeat" description="ANK" evidence="3">
    <location>
        <begin position="455"/>
        <end position="487"/>
    </location>
</feature>
<feature type="compositionally biased region" description="Basic and acidic residues" evidence="4">
    <location>
        <begin position="678"/>
        <end position="692"/>
    </location>
</feature>
<dbReference type="PANTHER" id="PTHR24198:SF165">
    <property type="entry name" value="ANKYRIN REPEAT-CONTAINING PROTEIN-RELATED"/>
    <property type="match status" value="1"/>
</dbReference>
<feature type="compositionally biased region" description="Basic and acidic residues" evidence="4">
    <location>
        <begin position="1003"/>
        <end position="1017"/>
    </location>
</feature>
<feature type="region of interest" description="Disordered" evidence="4">
    <location>
        <begin position="578"/>
        <end position="700"/>
    </location>
</feature>
<dbReference type="EMBL" id="KQ976413">
    <property type="protein sequence ID" value="KYM90416.1"/>
    <property type="molecule type" value="Genomic_DNA"/>
</dbReference>
<feature type="repeat" description="ANK" evidence="3">
    <location>
        <begin position="180"/>
        <end position="212"/>
    </location>
</feature>
<gene>
    <name evidence="5" type="ORF">ALC53_01848</name>
</gene>
<feature type="compositionally biased region" description="Basic residues" evidence="4">
    <location>
        <begin position="626"/>
        <end position="636"/>
    </location>
</feature>
<dbReference type="Proteomes" id="UP000078540">
    <property type="component" value="Unassembled WGS sequence"/>
</dbReference>
<dbReference type="Pfam" id="PF13637">
    <property type="entry name" value="Ank_4"/>
    <property type="match status" value="1"/>
</dbReference>
<evidence type="ECO:0000256" key="2">
    <source>
        <dbReference type="ARBA" id="ARBA00023043"/>
    </source>
</evidence>
<dbReference type="PANTHER" id="PTHR24198">
    <property type="entry name" value="ANKYRIN REPEAT AND PROTEIN KINASE DOMAIN-CONTAINING PROTEIN"/>
    <property type="match status" value="1"/>
</dbReference>
<keyword evidence="6" id="KW-1185">Reference proteome</keyword>
<sequence length="1526" mass="171054">MDTKTPPIPLKSQEKPQPKKADRVADVSLPPLTPYPNHRSSKHRSSASGTSWSQDPPCAVQHQDHRKKRPYRKTHCFRVLHIGATPLMHACQQGDRARVLRLLKEQEETTAYRDRTLRNALHYCMDAGTGGAVAAAAPELVNAPDAEGHTPLHLAVIAGDTQLVAVLLANGADVNAKDLEGHSVLHWATVCGEAECVRLVLAAGARPSTPDLRGGSPLHYAAQCCGAAATAELAVPKKVGLKVLQTLLEFGADVNAKDEDGRQPILWAASAGSVEAVLALARAGGSAAAGTSDKDGLTALHCAASRGHARCVEVLVNLCGSHPDYVDDNGCSALHYAATLGHADATALILKLGADPNRQDRKGRTKIIDYDFLPDNNFFKSIFYHNLMSFRPALCAAAKGQLETLKILTQHGGALHAKTVRGTGIGHEAVASGRIELIKWLAKKRPSTLDIATHDGKIPLHVAALHGYLDACKVLLDHGARINAVLRTSKGNSMTPLDAALYRGHRDCAKLIQMHGGTTAQQLRTHKTAPNKAKVRIKQDESSTASDNSPCRRDRGHKHPELYYEERWIERRTRRKGNLKKVTRRDSRSFSEEEVRLSKISSKKDDRRARSESARRYDDNTINHNLQKKRSRRMSMRHKEEYSNSSFESDSCDYSHDDTENGAAKHRQHAKKQHKKDKSFETETKSNLRKELNDDDQSVSDDSLEVIVVKRSLEKKCEKVVSGRRSKTPRECTNETKLTKTHKRSSKKMSKSSKSKIFDKDKTTVDRDESPDKKEKNVVIEEPKHSSVEEEESGSERITESRYRRDATDSTSQETVEQMIVTAMIHKDQMPDTPKSVQKTTKKMSSDVLRESTTEENTIEEIKEIFKDNDFLDKSKVALPHKTNTYDTSEEKLQQVTQESRLDTFESVIPNDSTLYEKQEAIEGERFDKLSDLNIFKSDSIKDLFNKKKDSFKNGNKNTAISKDQRNFTVAVKHIMGPKEGENGKLLISEDSQQDGKIATKKTLLDDKESKASKQSDAHQISYLKENVEDVQAICEEVKDAESKEDKDKCDDITTLQKMQTDETQKTEALTLTERSTDDDKENLDDSARGKSADLSSTESRVSTLNVEESFSPERTGSPREKKSEHIERDDGERLETKAGDKDIRYIDDSFSSSPKLSRSTKTRQSRPSTGRNLRTGKSSSKSSTKRHPFESSEERSLHQSAIIAVLDSPEWDEDEVDKEIREALGEDMEHETEHEEDNEIGVMRVLPSTSEEETPNTALGVSRTSRIDSLPQVQSTTTSRLVTIENADGSHRERMWRKHRRDSGGRDSGIEPSPRISKIPRRRNIRCCPNTAKQQALNMETITRDVQISLRRYHLERKIFFQLMELKRLQIRHGRANEHVLVKRQSDLFQVDAFHKSGMSGPTLGVAKYDRPLTFREDQLLRTFVPKLSNARKKLIVVITQLALTPLFQYIPTIIIAVGGSVPDRVDHLPKIESRGRGQMTQVIALPTEKMDRTKRYFVTFTVRGETQDVEKAKSSCTQRNAKSV</sequence>
<feature type="compositionally biased region" description="Polar residues" evidence="4">
    <location>
        <begin position="1166"/>
        <end position="1177"/>
    </location>
</feature>
<feature type="region of interest" description="Disordered" evidence="4">
    <location>
        <begin position="1289"/>
        <end position="1317"/>
    </location>
</feature>
<feature type="region of interest" description="Disordered" evidence="4">
    <location>
        <begin position="717"/>
        <end position="813"/>
    </location>
</feature>
<dbReference type="Pfam" id="PF12796">
    <property type="entry name" value="Ank_2"/>
    <property type="match status" value="3"/>
</dbReference>
<name>A0A151I6F6_9HYME</name>
<keyword evidence="1" id="KW-0677">Repeat</keyword>
<protein>
    <submittedName>
        <fullName evidence="5">Ankyrin-2</fullName>
    </submittedName>
</protein>
<evidence type="ECO:0000256" key="4">
    <source>
        <dbReference type="SAM" id="MobiDB-lite"/>
    </source>
</evidence>
<evidence type="ECO:0000256" key="3">
    <source>
        <dbReference type="PROSITE-ProRule" id="PRU00023"/>
    </source>
</evidence>
<evidence type="ECO:0000313" key="6">
    <source>
        <dbReference type="Proteomes" id="UP000078540"/>
    </source>
</evidence>
<dbReference type="SMART" id="SM00248">
    <property type="entry name" value="ANK"/>
    <property type="match status" value="11"/>
</dbReference>
<feature type="region of interest" description="Disordered" evidence="4">
    <location>
        <begin position="829"/>
        <end position="855"/>
    </location>
</feature>
<feature type="region of interest" description="Disordered" evidence="4">
    <location>
        <begin position="1002"/>
        <end position="1021"/>
    </location>
</feature>
<feature type="compositionally biased region" description="Basic residues" evidence="4">
    <location>
        <begin position="664"/>
        <end position="677"/>
    </location>
</feature>
<feature type="compositionally biased region" description="Basic and acidic residues" evidence="4">
    <location>
        <begin position="728"/>
        <end position="738"/>
    </location>
</feature>
<dbReference type="PRINTS" id="PR01415">
    <property type="entry name" value="ANKYRIN"/>
</dbReference>